<evidence type="ECO:0000313" key="3">
    <source>
        <dbReference type="Proteomes" id="UP001221597"/>
    </source>
</evidence>
<keyword evidence="1" id="KW-0812">Transmembrane</keyword>
<dbReference type="RefSeq" id="WP_283078475.1">
    <property type="nucleotide sequence ID" value="NZ_CP121671.1"/>
</dbReference>
<feature type="transmembrane region" description="Helical" evidence="1">
    <location>
        <begin position="95"/>
        <end position="117"/>
    </location>
</feature>
<proteinExistence type="predicted"/>
<feature type="transmembrane region" description="Helical" evidence="1">
    <location>
        <begin position="39"/>
        <end position="62"/>
    </location>
</feature>
<keyword evidence="3" id="KW-1185">Reference proteome</keyword>
<organism evidence="2 3">
    <name type="scientific">Halobacillus naozhouensis</name>
    <dbReference type="NCBI Taxonomy" id="554880"/>
    <lineage>
        <taxon>Bacteria</taxon>
        <taxon>Bacillati</taxon>
        <taxon>Bacillota</taxon>
        <taxon>Bacilli</taxon>
        <taxon>Bacillales</taxon>
        <taxon>Bacillaceae</taxon>
        <taxon>Halobacillus</taxon>
    </lineage>
</organism>
<feature type="transmembrane region" description="Helical" evidence="1">
    <location>
        <begin position="68"/>
        <end position="88"/>
    </location>
</feature>
<dbReference type="EMBL" id="CP121671">
    <property type="protein sequence ID" value="WFT76524.1"/>
    <property type="molecule type" value="Genomic_DNA"/>
</dbReference>
<sequence>MTLSSILGVFVGVIALFMFVIPTFLVVKRNGKGPTPLKISYGILGLLVINWLFFLTGAYSLLPVNVADLIFVPVWLVLCLIGVIAAVNEFRNNKAFAIPVAGLTTISFLFSLFASGISQM</sequence>
<keyword evidence="1" id="KW-0472">Membrane</keyword>
<evidence type="ECO:0000313" key="2">
    <source>
        <dbReference type="EMBL" id="WFT76524.1"/>
    </source>
</evidence>
<protein>
    <submittedName>
        <fullName evidence="2">Uncharacterized protein</fullName>
    </submittedName>
</protein>
<dbReference type="Proteomes" id="UP001221597">
    <property type="component" value="Chromosome"/>
</dbReference>
<name>A0ABY8J507_9BACI</name>
<keyword evidence="1" id="KW-1133">Transmembrane helix</keyword>
<reference evidence="2 3" key="1">
    <citation type="submission" date="2023-04" db="EMBL/GenBank/DDBJ databases">
        <title>Genome sequence of Halobacillus naozhouensis KACC 21980.</title>
        <authorList>
            <person name="Kim S."/>
            <person name="Heo J."/>
            <person name="Kwon S.-W."/>
        </authorList>
    </citation>
    <scope>NUCLEOTIDE SEQUENCE [LARGE SCALE GENOMIC DNA]</scope>
    <source>
        <strain evidence="2 3">KCTC 13234</strain>
    </source>
</reference>
<gene>
    <name evidence="2" type="ORF">P9989_09240</name>
</gene>
<accession>A0ABY8J507</accession>
<evidence type="ECO:0000256" key="1">
    <source>
        <dbReference type="SAM" id="Phobius"/>
    </source>
</evidence>
<feature type="transmembrane region" description="Helical" evidence="1">
    <location>
        <begin position="6"/>
        <end position="27"/>
    </location>
</feature>